<name>A0A2U1U8Z0_9GAMM</name>
<dbReference type="SMART" id="SM00797">
    <property type="entry name" value="AHS2"/>
    <property type="match status" value="1"/>
</dbReference>
<dbReference type="NCBIfam" id="TIGR00724">
    <property type="entry name" value="urea_amlyse_rel"/>
    <property type="match status" value="1"/>
</dbReference>
<accession>A0A2U1U8Z0</accession>
<reference evidence="5 6" key="1">
    <citation type="submission" date="2018-04" db="EMBL/GenBank/DDBJ databases">
        <title>Brenneria corticis sp.nov.</title>
        <authorList>
            <person name="Li Y."/>
        </authorList>
    </citation>
    <scope>NUCLEOTIDE SEQUENCE [LARGE SCALE GENOMIC DNA]</scope>
    <source>
        <strain evidence="5 6">CFCC 11842</strain>
    </source>
</reference>
<dbReference type="Proteomes" id="UP000296159">
    <property type="component" value="Unassembled WGS sequence"/>
</dbReference>
<keyword evidence="3" id="KW-0067">ATP-binding</keyword>
<dbReference type="Pfam" id="PF02626">
    <property type="entry name" value="CT_A_B"/>
    <property type="match status" value="1"/>
</dbReference>
<keyword evidence="6" id="KW-1185">Reference proteome</keyword>
<dbReference type="PANTHER" id="PTHR43309">
    <property type="entry name" value="5-OXOPROLINASE SUBUNIT C"/>
    <property type="match status" value="1"/>
</dbReference>
<dbReference type="InterPro" id="IPR029000">
    <property type="entry name" value="Cyclophilin-like_dom_sf"/>
</dbReference>
<evidence type="ECO:0000256" key="2">
    <source>
        <dbReference type="ARBA" id="ARBA00022801"/>
    </source>
</evidence>
<dbReference type="RefSeq" id="WP_136165272.1">
    <property type="nucleotide sequence ID" value="NZ_KZ819073.1"/>
</dbReference>
<dbReference type="InterPro" id="IPR052708">
    <property type="entry name" value="PxpC"/>
</dbReference>
<gene>
    <name evidence="5" type="ORF">DDT56_04310</name>
</gene>
<protein>
    <submittedName>
        <fullName evidence="5">Allophanate hydrolase</fullName>
    </submittedName>
</protein>
<evidence type="ECO:0000313" key="5">
    <source>
        <dbReference type="EMBL" id="PWC18102.1"/>
    </source>
</evidence>
<evidence type="ECO:0000313" key="6">
    <source>
        <dbReference type="Proteomes" id="UP000296159"/>
    </source>
</evidence>
<dbReference type="SUPFAM" id="SSF50891">
    <property type="entry name" value="Cyclophilin-like"/>
    <property type="match status" value="1"/>
</dbReference>
<proteinExistence type="predicted"/>
<dbReference type="GO" id="GO:0016787">
    <property type="term" value="F:hydrolase activity"/>
    <property type="evidence" value="ECO:0007669"/>
    <property type="project" value="UniProtKB-KW"/>
</dbReference>
<keyword evidence="1" id="KW-0547">Nucleotide-binding</keyword>
<dbReference type="EMBL" id="QDKH01000005">
    <property type="protein sequence ID" value="PWC18102.1"/>
    <property type="molecule type" value="Genomic_DNA"/>
</dbReference>
<evidence type="ECO:0000259" key="4">
    <source>
        <dbReference type="SMART" id="SM00797"/>
    </source>
</evidence>
<dbReference type="Gene3D" id="2.40.100.10">
    <property type="entry name" value="Cyclophilin-like"/>
    <property type="match status" value="1"/>
</dbReference>
<dbReference type="PANTHER" id="PTHR43309:SF3">
    <property type="entry name" value="5-OXOPROLINASE SUBUNIT C"/>
    <property type="match status" value="1"/>
</dbReference>
<dbReference type="GO" id="GO:0005524">
    <property type="term" value="F:ATP binding"/>
    <property type="evidence" value="ECO:0007669"/>
    <property type="project" value="UniProtKB-KW"/>
</dbReference>
<organism evidence="5 6">
    <name type="scientific">Brenneria corticis</name>
    <dbReference type="NCBI Taxonomy" id="2173106"/>
    <lineage>
        <taxon>Bacteria</taxon>
        <taxon>Pseudomonadati</taxon>
        <taxon>Pseudomonadota</taxon>
        <taxon>Gammaproteobacteria</taxon>
        <taxon>Enterobacterales</taxon>
        <taxon>Pectobacteriaceae</taxon>
        <taxon>Brenneria</taxon>
    </lineage>
</organism>
<evidence type="ECO:0000256" key="3">
    <source>
        <dbReference type="ARBA" id="ARBA00022840"/>
    </source>
</evidence>
<evidence type="ECO:0000256" key="1">
    <source>
        <dbReference type="ARBA" id="ARBA00022741"/>
    </source>
</evidence>
<sequence length="325" mass="34340">MQIKVLKPGLATSVQDTGREGYYHLGIPPSGGLDQYSLRMANLLVGNPASAAVLEITLLGPELEFSDAGVVALCGASMQPQLDGAEMPMHTAFSVKAGQILRFGYAAAGCRSYLAVAGGIEVPLALGSRSTYTLGALGGHQGRRLTANDELPVGKPGGKAKAGTAVPADYLPALGKEVSLRMVPGLYIHRLTAQAVTQFFADDWSVGTETDRIGYRLKGGSPLVFQPRTPPFGAGSDPSNIVDACYPIGSVQVPGGLEPIVLLRDAVSGGGYMTLGTVIAADLDLVGQLQPNYRVRFEPISLEDALEARRRYRQRLARLEHVLVN</sequence>
<dbReference type="InterPro" id="IPR003778">
    <property type="entry name" value="CT_A_B"/>
</dbReference>
<dbReference type="AlphaFoldDB" id="A0A2U1U8Z0"/>
<comment type="caution">
    <text evidence="5">The sequence shown here is derived from an EMBL/GenBank/DDBJ whole genome shotgun (WGS) entry which is preliminary data.</text>
</comment>
<keyword evidence="2 5" id="KW-0378">Hydrolase</keyword>
<feature type="domain" description="Carboxyltransferase" evidence="4">
    <location>
        <begin position="24"/>
        <end position="316"/>
    </location>
</feature>